<reference evidence="1" key="1">
    <citation type="submission" date="2022-12" db="EMBL/GenBank/DDBJ databases">
        <title>Reference genome sequencing for broad-spectrum identification of bacterial and archaeal isolates by mass spectrometry.</title>
        <authorList>
            <person name="Sekiguchi Y."/>
            <person name="Tourlousse D.M."/>
        </authorList>
    </citation>
    <scope>NUCLEOTIDE SEQUENCE</scope>
    <source>
        <strain evidence="1">ASRB1</strain>
    </source>
</reference>
<name>A0A9W6CWH7_9BACT</name>
<evidence type="ECO:0000313" key="2">
    <source>
        <dbReference type="Proteomes" id="UP001144372"/>
    </source>
</evidence>
<evidence type="ECO:0000313" key="1">
    <source>
        <dbReference type="EMBL" id="GLI33839.1"/>
    </source>
</evidence>
<dbReference type="AlphaFoldDB" id="A0A9W6CWH7"/>
<comment type="caution">
    <text evidence="1">The sequence shown here is derived from an EMBL/GenBank/DDBJ whole genome shotgun (WGS) entry which is preliminary data.</text>
</comment>
<dbReference type="EMBL" id="BSDR01000001">
    <property type="protein sequence ID" value="GLI33839.1"/>
    <property type="molecule type" value="Genomic_DNA"/>
</dbReference>
<organism evidence="1 2">
    <name type="scientific">Desulforhabdus amnigena</name>
    <dbReference type="NCBI Taxonomy" id="40218"/>
    <lineage>
        <taxon>Bacteria</taxon>
        <taxon>Pseudomonadati</taxon>
        <taxon>Thermodesulfobacteriota</taxon>
        <taxon>Syntrophobacteria</taxon>
        <taxon>Syntrophobacterales</taxon>
        <taxon>Syntrophobacteraceae</taxon>
        <taxon>Desulforhabdus</taxon>
    </lineage>
</organism>
<accession>A0A9W6CWH7</accession>
<sequence>MLSRSDKDDNNSFHYTYLIVSVPVAVKEWSLETLPMGRESNEPLQTPFADWHQIISYILGKAQIPTA</sequence>
<proteinExistence type="predicted"/>
<gene>
    <name evidence="1" type="ORF">DAMNIGENAA_12720</name>
</gene>
<protein>
    <submittedName>
        <fullName evidence="1">Uncharacterized protein</fullName>
    </submittedName>
</protein>
<keyword evidence="2" id="KW-1185">Reference proteome</keyword>
<dbReference type="Proteomes" id="UP001144372">
    <property type="component" value="Unassembled WGS sequence"/>
</dbReference>